<dbReference type="Proteomes" id="UP000601435">
    <property type="component" value="Unassembled WGS sequence"/>
</dbReference>
<evidence type="ECO:0000313" key="1">
    <source>
        <dbReference type="EMBL" id="CAE7939429.1"/>
    </source>
</evidence>
<reference evidence="1" key="1">
    <citation type="submission" date="2021-02" db="EMBL/GenBank/DDBJ databases">
        <authorList>
            <person name="Dougan E. K."/>
            <person name="Rhodes N."/>
            <person name="Thang M."/>
            <person name="Chan C."/>
        </authorList>
    </citation>
    <scope>NUCLEOTIDE SEQUENCE</scope>
</reference>
<proteinExistence type="predicted"/>
<dbReference type="OrthoDB" id="445847at2759"/>
<comment type="caution">
    <text evidence="1">The sequence shown here is derived from an EMBL/GenBank/DDBJ whole genome shotgun (WGS) entry which is preliminary data.</text>
</comment>
<organism evidence="1 2">
    <name type="scientific">Symbiodinium necroappetens</name>
    <dbReference type="NCBI Taxonomy" id="1628268"/>
    <lineage>
        <taxon>Eukaryota</taxon>
        <taxon>Sar</taxon>
        <taxon>Alveolata</taxon>
        <taxon>Dinophyceae</taxon>
        <taxon>Suessiales</taxon>
        <taxon>Symbiodiniaceae</taxon>
        <taxon>Symbiodinium</taxon>
    </lineage>
</organism>
<accession>A0A813C6I2</accession>
<dbReference type="AlphaFoldDB" id="A0A813C6I2"/>
<dbReference type="EMBL" id="CAJNJA010088764">
    <property type="protein sequence ID" value="CAE7939429.1"/>
    <property type="molecule type" value="Genomic_DNA"/>
</dbReference>
<name>A0A813C6I2_9DINO</name>
<keyword evidence="2" id="KW-1185">Reference proteome</keyword>
<sequence>MGGPVIIYLQLTTKNRADEFSYNECDTIASTVGAFARRLTYDNALCKFIVEVSVSLIADKIHEKFNMSELLVVQPLPFAEFVKVMKTDKLLSERLTQVVGKDAGQIEEVLKCYYLRAGGNFRDLALLLRNVARAGSKGGATAVKTQIEEWYQDKIKPLCSKDFWKV</sequence>
<evidence type="ECO:0000313" key="2">
    <source>
        <dbReference type="Proteomes" id="UP000601435"/>
    </source>
</evidence>
<gene>
    <name evidence="1" type="ORF">SNEC2469_LOCUS33513</name>
</gene>
<protein>
    <submittedName>
        <fullName evidence="1">Uncharacterized protein</fullName>
    </submittedName>
</protein>